<feature type="transmembrane region" description="Helical" evidence="1">
    <location>
        <begin position="337"/>
        <end position="355"/>
    </location>
</feature>
<reference evidence="2 3" key="1">
    <citation type="journal article" date="2015" name="Int. J. Syst. Evol. Microbiol.">
        <title>Carboxylicivirga linearis sp. nov., isolated from a sea cucumber culture pond.</title>
        <authorList>
            <person name="Wang F.Q."/>
            <person name="Zhou Y.X."/>
            <person name="Lin X.Z."/>
            <person name="Chen G.J."/>
            <person name="Du Z.J."/>
        </authorList>
    </citation>
    <scope>NUCLEOTIDE SEQUENCE [LARGE SCALE GENOMIC DNA]</scope>
    <source>
        <strain evidence="2 3">FB218</strain>
    </source>
</reference>
<feature type="transmembrane region" description="Helical" evidence="1">
    <location>
        <begin position="252"/>
        <end position="273"/>
    </location>
</feature>
<dbReference type="PANTHER" id="PTHR38434">
    <property type="entry name" value="BLL2549 PROTEIN"/>
    <property type="match status" value="1"/>
</dbReference>
<feature type="transmembrane region" description="Helical" evidence="1">
    <location>
        <begin position="460"/>
        <end position="480"/>
    </location>
</feature>
<protein>
    <submittedName>
        <fullName evidence="2">DUF2339 domain-containing protein</fullName>
    </submittedName>
</protein>
<dbReference type="InterPro" id="IPR019286">
    <property type="entry name" value="DUF2339_TM"/>
</dbReference>
<feature type="transmembrane region" description="Helical" evidence="1">
    <location>
        <begin position="309"/>
        <end position="330"/>
    </location>
</feature>
<feature type="transmembrane region" description="Helical" evidence="1">
    <location>
        <begin position="193"/>
        <end position="213"/>
    </location>
</feature>
<sequence length="531" mass="60717">MIDLIKKHWITSLGILFLFSAFTYFLKIAFESGWFPPEIRVLSGFTIGVTLLFSGFTYYRKSALYTYQILSGSGISIIYATFTYIAFTDNLNWPYNVMLISVLALSALTTLISYKYELRGLIFISVLGGLLSPILMKAKPEHDMVLFAYVLILNLGSLYVSIAKKWQELRVMTFIATVLVYATYYIYFDPTSWGRPFFYAASLFMVYMAGIIFASHKEKDQFTGWNLYLSLLNAMLFIFWSIFILGSFDISFTVPLLVVGFTFMIASVFVYLLSGKNIFPGLIYVCLGLVLFAISAANIKPMSIYGMEYVVTTLLWFMVVTGAYTIGQFVKSYELRYVSYAAWMLLIIYWFTVAWDVQWITIWGIKYIPFINAGAFTWMLLASFGFYMGKKEQKENPVLSNLFAIVSNIILAGLFTIQIRNIWTAYDIDHFSRPLAISISYIVYALLIFLWGAHTKAKSFRIMGTIVILFTSAKVFFWDLSGAANISKMIFLMIIGVLTLGIAYINKRWIDKEETELPNPIKETEDNTENA</sequence>
<dbReference type="RefSeq" id="WP_212216690.1">
    <property type="nucleotide sequence ID" value="NZ_JAGUCO010000011.1"/>
</dbReference>
<feature type="transmembrane region" description="Helical" evidence="1">
    <location>
        <begin position="144"/>
        <end position="162"/>
    </location>
</feature>
<keyword evidence="3" id="KW-1185">Reference proteome</keyword>
<keyword evidence="1" id="KW-0472">Membrane</keyword>
<evidence type="ECO:0000313" key="2">
    <source>
        <dbReference type="EMBL" id="MBS2099448.1"/>
    </source>
</evidence>
<feature type="transmembrane region" description="Helical" evidence="1">
    <location>
        <begin position="169"/>
        <end position="187"/>
    </location>
</feature>
<evidence type="ECO:0000256" key="1">
    <source>
        <dbReference type="SAM" id="Phobius"/>
    </source>
</evidence>
<keyword evidence="1" id="KW-0812">Transmembrane</keyword>
<accession>A0ABS5JXA0</accession>
<feature type="transmembrane region" description="Helical" evidence="1">
    <location>
        <begin position="486"/>
        <end position="505"/>
    </location>
</feature>
<dbReference type="Proteomes" id="UP000708576">
    <property type="component" value="Unassembled WGS sequence"/>
</dbReference>
<keyword evidence="1" id="KW-1133">Transmembrane helix</keyword>
<dbReference type="EMBL" id="JAGUCO010000011">
    <property type="protein sequence ID" value="MBS2099448.1"/>
    <property type="molecule type" value="Genomic_DNA"/>
</dbReference>
<feature type="transmembrane region" description="Helical" evidence="1">
    <location>
        <begin position="121"/>
        <end position="138"/>
    </location>
</feature>
<feature type="transmembrane region" description="Helical" evidence="1">
    <location>
        <begin position="93"/>
        <end position="114"/>
    </location>
</feature>
<feature type="transmembrane region" description="Helical" evidence="1">
    <location>
        <begin position="66"/>
        <end position="87"/>
    </location>
</feature>
<feature type="transmembrane region" description="Helical" evidence="1">
    <location>
        <begin position="399"/>
        <end position="423"/>
    </location>
</feature>
<organism evidence="2 3">
    <name type="scientific">Carboxylicivirga linearis</name>
    <dbReference type="NCBI Taxonomy" id="1628157"/>
    <lineage>
        <taxon>Bacteria</taxon>
        <taxon>Pseudomonadati</taxon>
        <taxon>Bacteroidota</taxon>
        <taxon>Bacteroidia</taxon>
        <taxon>Marinilabiliales</taxon>
        <taxon>Marinilabiliaceae</taxon>
        <taxon>Carboxylicivirga</taxon>
    </lineage>
</organism>
<feature type="transmembrane region" description="Helical" evidence="1">
    <location>
        <begin position="41"/>
        <end position="59"/>
    </location>
</feature>
<feature type="transmembrane region" description="Helical" evidence="1">
    <location>
        <begin position="9"/>
        <end position="29"/>
    </location>
</feature>
<feature type="transmembrane region" description="Helical" evidence="1">
    <location>
        <begin position="278"/>
        <end position="297"/>
    </location>
</feature>
<dbReference type="Pfam" id="PF10101">
    <property type="entry name" value="DUF2339"/>
    <property type="match status" value="2"/>
</dbReference>
<proteinExistence type="predicted"/>
<feature type="transmembrane region" description="Helical" evidence="1">
    <location>
        <begin position="225"/>
        <end position="246"/>
    </location>
</feature>
<evidence type="ECO:0000313" key="3">
    <source>
        <dbReference type="Proteomes" id="UP000708576"/>
    </source>
</evidence>
<gene>
    <name evidence="2" type="ORF">KEM10_14225</name>
</gene>
<dbReference type="PANTHER" id="PTHR38434:SF1">
    <property type="entry name" value="BLL2549 PROTEIN"/>
    <property type="match status" value="1"/>
</dbReference>
<feature type="transmembrane region" description="Helical" evidence="1">
    <location>
        <begin position="367"/>
        <end position="387"/>
    </location>
</feature>
<feature type="transmembrane region" description="Helical" evidence="1">
    <location>
        <begin position="435"/>
        <end position="453"/>
    </location>
</feature>
<name>A0ABS5JXA0_9BACT</name>
<comment type="caution">
    <text evidence="2">The sequence shown here is derived from an EMBL/GenBank/DDBJ whole genome shotgun (WGS) entry which is preliminary data.</text>
</comment>